<keyword evidence="3" id="KW-0597">Phosphoprotein</keyword>
<dbReference type="PROSITE" id="PS00455">
    <property type="entry name" value="AMP_BINDING"/>
    <property type="match status" value="2"/>
</dbReference>
<dbReference type="PANTHER" id="PTHR45527:SF1">
    <property type="entry name" value="FATTY ACID SYNTHASE"/>
    <property type="match status" value="1"/>
</dbReference>
<accession>A0AAE3KIG7</accession>
<dbReference type="Gene3D" id="1.10.1200.10">
    <property type="entry name" value="ACP-like"/>
    <property type="match status" value="2"/>
</dbReference>
<feature type="region of interest" description="Disordered" evidence="6">
    <location>
        <begin position="983"/>
        <end position="1006"/>
    </location>
</feature>
<dbReference type="PROSITE" id="PS00012">
    <property type="entry name" value="PHOSPHOPANTETHEINE"/>
    <property type="match status" value="2"/>
</dbReference>
<dbReference type="NCBIfam" id="TIGR01733">
    <property type="entry name" value="AA-adenyl-dom"/>
    <property type="match status" value="2"/>
</dbReference>
<dbReference type="GO" id="GO:0031177">
    <property type="term" value="F:phosphopantetheine binding"/>
    <property type="evidence" value="ECO:0007669"/>
    <property type="project" value="InterPro"/>
</dbReference>
<dbReference type="Gene3D" id="2.30.38.10">
    <property type="entry name" value="Luciferase, Domain 3"/>
    <property type="match status" value="2"/>
</dbReference>
<gene>
    <name evidence="8" type="ORF">LX83_000093</name>
</gene>
<dbReference type="CDD" id="cd19540">
    <property type="entry name" value="LCL_NRPS-like"/>
    <property type="match status" value="1"/>
</dbReference>
<dbReference type="GO" id="GO:0008610">
    <property type="term" value="P:lipid biosynthetic process"/>
    <property type="evidence" value="ECO:0007669"/>
    <property type="project" value="UniProtKB-ARBA"/>
</dbReference>
<evidence type="ECO:0000313" key="9">
    <source>
        <dbReference type="Proteomes" id="UP001206128"/>
    </source>
</evidence>
<dbReference type="GO" id="GO:0044550">
    <property type="term" value="P:secondary metabolite biosynthetic process"/>
    <property type="evidence" value="ECO:0007669"/>
    <property type="project" value="UniProtKB-ARBA"/>
</dbReference>
<evidence type="ECO:0000256" key="3">
    <source>
        <dbReference type="ARBA" id="ARBA00022553"/>
    </source>
</evidence>
<dbReference type="Pfam" id="PF00501">
    <property type="entry name" value="AMP-binding"/>
    <property type="match status" value="2"/>
</dbReference>
<dbReference type="InterPro" id="IPR010060">
    <property type="entry name" value="NRPS_synth"/>
</dbReference>
<dbReference type="CDD" id="cd19543">
    <property type="entry name" value="DCL_NRPS"/>
    <property type="match status" value="1"/>
</dbReference>
<dbReference type="Proteomes" id="UP001206128">
    <property type="component" value="Unassembled WGS sequence"/>
</dbReference>
<reference evidence="8" key="1">
    <citation type="submission" date="2022-06" db="EMBL/GenBank/DDBJ databases">
        <title>Genomic Encyclopedia of Archaeal and Bacterial Type Strains, Phase II (KMG-II): from individual species to whole genera.</title>
        <authorList>
            <person name="Goeker M."/>
        </authorList>
    </citation>
    <scope>NUCLEOTIDE SEQUENCE</scope>
    <source>
        <strain evidence="8">DSM 43935</strain>
    </source>
</reference>
<dbReference type="GO" id="GO:0072330">
    <property type="term" value="P:monocarboxylic acid biosynthetic process"/>
    <property type="evidence" value="ECO:0007669"/>
    <property type="project" value="UniProtKB-ARBA"/>
</dbReference>
<dbReference type="FunFam" id="3.40.50.980:FF:000002">
    <property type="entry name" value="Enterobactin synthetase component F"/>
    <property type="match status" value="2"/>
</dbReference>
<dbReference type="Gene3D" id="3.30.559.10">
    <property type="entry name" value="Chloramphenicol acetyltransferase-like domain"/>
    <property type="match status" value="3"/>
</dbReference>
<dbReference type="Pfam" id="PF00668">
    <property type="entry name" value="Condensation"/>
    <property type="match status" value="3"/>
</dbReference>
<keyword evidence="9" id="KW-1185">Reference proteome</keyword>
<dbReference type="InterPro" id="IPR006162">
    <property type="entry name" value="Ppantetheine_attach_site"/>
</dbReference>
<evidence type="ECO:0000256" key="2">
    <source>
        <dbReference type="ARBA" id="ARBA00022450"/>
    </source>
</evidence>
<dbReference type="InterPro" id="IPR020806">
    <property type="entry name" value="PKS_PP-bd"/>
</dbReference>
<proteinExistence type="predicted"/>
<dbReference type="FunFam" id="3.30.300.30:FF:000010">
    <property type="entry name" value="Enterobactin synthetase component F"/>
    <property type="match status" value="1"/>
</dbReference>
<sequence>MTVSSRIEDILPLSPLQQGLLFHAVYADDGDDAYTVQLVVEVAGPLQLDRLRAAAVALPRRHPNLRAAFWHEGLDQPVAVVPGAADPDWREVDLSGLATGEQAAALDRILAEDQARRFDPSVPPLLRFTAVRLAPDRHQILLTHHHLLFDGWSVPLLVRELLTLYAADPATVPPPAHPYRGYLAWLAGQDQRAARHAWQQALAGLAEPTLLGGDPAPARSGGRPRRHTVELTESTTAALTALALRRGVTLNTVVQAAWAVLLGGLTGRDDVVFGTTVAGRPAEVAGVETMIGLFVNTLPVRVGLPPGESFGDLLTRVQADQARLLDHQHLGLAEIQRIAGAGPLFDTLLVFENYPVDTAAEQDALRSAGLRLTRVTGSDASHYPLTLLVHPGTRLRFTLLCRPPLLSADETERIAERLVGLCEWLAAAPHAPLARASLLTPAERARLLPAPAPAEAPGPAGGPGPAGLGDTLPALVRHWTSTTPDAVAVVDGTRALSYRDLDSAANRLAWLLLTRGVRPERLVAVALPRCARTVVALLGVLRAGAAYLPLDPDHPAERLASTLADAAPELVLTDRASARGLPDAVPRIVLDEPETTRRLAALPSTEPTDIERGGPTHPDQAAYVIHTSGSTGRPKGVVATHRNVVRLLTGTRARFDFGPADVWTWFHSYAFDFSVWEIWGALCHGGRLVVVPHQVSRAPDEFLDLLADQRVTVLNQTPSAFHALTRATAERPGAVRRLALRWIVFGGEALAADRLTPWFEQFERHPDGAPELVNMYGITETTVHVTHHAVAQAAAPSTGSAIGAPLPDLRCYVLDNALRPVPPGVAGELHVAGAGVTRGYLNQPGLTALRFVADPFGPPGAVMYRSGDRVAWRADGTLDYLGRTDDQVKIRGFRIEPGEVEAALASHPGVARAVVLARGDGPDERRLLGYVQPAPTAAGADTEGRAEVDAGELRRYLAARLPAHLVPAAIAVVSEFPLTPNGKLDRAALPDPEPAAPGTGSRRPRGPAQELVADCFADVLGVPSVGADDDFFALGGHSLLAIRLASRLRAVFGVELSVRSVFEAPTPAGLTALLDTAGQARPAVTPMPRPEAPPLSFAQQRLWFLHRLEGPSPTYNIPFAARLRGELDVAALRRALADVTDRHESLRTVFPETGGRPHQRVLPAGAAAPELTVLDATEDQVDELLDRFAAHPFDLDRDLPLRAWLLRLGQREAVVLLLVHHIAADEWSAEPLLRDLGRAYAARATGHAPNWAPLPVQYVDHALWQRRALGAEDDPDSLLGAQVAFWTDQLRGLPAELPLPTDRPRPAAPGHHGASVEFTLSARTHQALRALARQAGATTFMAVQAGVAALLTGLGAGIDIPLGTPVAGRADEALDELVGFFVNTLVLRVHTDGEPTLRDLLGQVRDRTLAGYAHQDLPFERLVEIVNPERSLARHPLFQVMVLYQRQDRRPPGLPGLETTPVAVRSRVAKFDLTFAFTEAGDRDGLRGTVNYRTDLFDHDTARGLADRLTRLLDAAAADPDRPLDRIDLLSAAERRAALVDWNDTAVPVEPTTLPRLIAEQARRTPAAPALVCGDTRLSYAELDARVTALARALRHRGVGPEVLVAVAAHRSVELVLALLAVHRAGGAYLPLDPDHPVERTNRVLADALPALLLAGPDLPADVVGPPRLWFGPDGRVRDADAAADTGSDRTGDADQGVAQAGPDNAAYLIYTSGSTGRPKGVLVTHRAIVNRLRWMTALFGADADERVLQKTPAGFDVSVWEFFWPLTLGGTLVLADQDGHRDPAHLAELIQRERVTTVHFVPSMLRAFVEEPAAARCTGLRRVVCSGEALPRSLCTRLHQVLDVPLHNLYGPTECAVDVTAARIEPAGATAPVPIGTPAWNTTCHVLDAALRLVPPGVVGELHVGGVQLARGYLNQPGRTAERFVADPFGPPGSRLYRTGDRVRRGPDGALEFVGRADDQVKLRGVRIEVGEVENVLAEHPAVAAAAVAVRSDHGTPARLVAYLVPAAGTAPNGTGLDETAPNGTGPDGTGLDGTGLDETALRAHAARLLPDYLVPSVFVPLPALPLSPNGKLDRSRLPAPERPAAGAGGTPSGPDEVLFARLFAELLNLPAVAAQDSFFALGGDSILSIQLVSRARQAGLSITPRQVFEHQTPAALAAAAQPVPEHGQVPAESGVGAVPLTPIMRWLLDRGGPVAGFSQARLVHTPPDAERDRLTAVLGALLDHHDALRATLDRRADALLVGPPGCVDPATVLTAVAAAGFDQAALERAITEHSRAAVADLAPERGRVLRAVWFDRGRGRGRPGRLLLVAHHLVVDAVSWRVLLDDLDRAWSHPARPLAPVGTSLRQWALALRARADDPALVGELDHWTATLAGPATALADRDLDPAVDTAATVGHHVVELPEAVTQQLLTTTPAAFHAGVLDVLLTGLALAVTDWQRGRGRPTTGGVLVALEGHGREEHVLPGADLTRTVGWFTSLFPVRLDLTGIDLGQAVAGGPAAGAALKRVKEQLRALPGNGVGYGLLRHLNPTTGPRLAEHAEPQIGFNYLGRVRLGQDQGDRFTPAAEAGLLAPGTDPALPAPRVVDVNAVTVDGPDGPRLRATWSRAGLLLAEPDLRALAEGWVRALTALTEHTTGGNAGGHTPSDVALLDLDQDEIDEFEAEWRTA</sequence>
<name>A0AAE3KIG7_9PSEU</name>
<dbReference type="Pfam" id="PF00550">
    <property type="entry name" value="PP-binding"/>
    <property type="match status" value="2"/>
</dbReference>
<keyword evidence="4" id="KW-0677">Repeat</keyword>
<feature type="region of interest" description="Disordered" evidence="6">
    <location>
        <begin position="2071"/>
        <end position="2094"/>
    </location>
</feature>
<dbReference type="GO" id="GO:0017000">
    <property type="term" value="P:antibiotic biosynthetic process"/>
    <property type="evidence" value="ECO:0007669"/>
    <property type="project" value="UniProtKB-KW"/>
</dbReference>
<dbReference type="InterPro" id="IPR001242">
    <property type="entry name" value="Condensation_dom"/>
</dbReference>
<keyword evidence="5" id="KW-0045">Antibiotic biosynthesis</keyword>
<dbReference type="EMBL" id="JAMTCK010000001">
    <property type="protein sequence ID" value="MCP2163253.1"/>
    <property type="molecule type" value="Genomic_DNA"/>
</dbReference>
<dbReference type="InterPro" id="IPR010071">
    <property type="entry name" value="AA_adenyl_dom"/>
</dbReference>
<dbReference type="InterPro" id="IPR009081">
    <property type="entry name" value="PP-bd_ACP"/>
</dbReference>
<dbReference type="Gene3D" id="3.30.559.30">
    <property type="entry name" value="Nonribosomal peptide synthetase, condensation domain"/>
    <property type="match status" value="3"/>
</dbReference>
<dbReference type="CDD" id="cd17646">
    <property type="entry name" value="A_NRPS_AB3403-like"/>
    <property type="match status" value="1"/>
</dbReference>
<dbReference type="CDD" id="cd17643">
    <property type="entry name" value="A_NRPS_Cytc1-like"/>
    <property type="match status" value="1"/>
</dbReference>
<evidence type="ECO:0000256" key="6">
    <source>
        <dbReference type="SAM" id="MobiDB-lite"/>
    </source>
</evidence>
<dbReference type="InterPro" id="IPR000873">
    <property type="entry name" value="AMP-dep_synth/lig_dom"/>
</dbReference>
<dbReference type="InterPro" id="IPR023213">
    <property type="entry name" value="CAT-like_dom_sf"/>
</dbReference>
<feature type="region of interest" description="Disordered" evidence="6">
    <location>
        <begin position="2012"/>
        <end position="2035"/>
    </location>
</feature>
<keyword evidence="2" id="KW-0596">Phosphopantetheine</keyword>
<comment type="cofactor">
    <cofactor evidence="1">
        <name>pantetheine 4'-phosphate</name>
        <dbReference type="ChEBI" id="CHEBI:47942"/>
    </cofactor>
</comment>
<dbReference type="GO" id="GO:0003824">
    <property type="term" value="F:catalytic activity"/>
    <property type="evidence" value="ECO:0007669"/>
    <property type="project" value="InterPro"/>
</dbReference>
<dbReference type="PROSITE" id="PS50075">
    <property type="entry name" value="CARRIER"/>
    <property type="match status" value="2"/>
</dbReference>
<dbReference type="SUPFAM" id="SSF52777">
    <property type="entry name" value="CoA-dependent acyltransferases"/>
    <property type="match status" value="6"/>
</dbReference>
<dbReference type="FunFam" id="3.30.300.30:FF:000015">
    <property type="entry name" value="Nonribosomal peptide synthase SidD"/>
    <property type="match status" value="1"/>
</dbReference>
<dbReference type="Pfam" id="PF13193">
    <property type="entry name" value="AMP-binding_C"/>
    <property type="match status" value="2"/>
</dbReference>
<protein>
    <submittedName>
        <fullName evidence="8">Non-ribosomal peptide synthase domain TIGR01720/amino acid adenylation domain-containing protein</fullName>
    </submittedName>
</protein>
<dbReference type="InterPro" id="IPR045851">
    <property type="entry name" value="AMP-bd_C_sf"/>
</dbReference>
<evidence type="ECO:0000259" key="7">
    <source>
        <dbReference type="PROSITE" id="PS50075"/>
    </source>
</evidence>
<dbReference type="SUPFAM" id="SSF56801">
    <property type="entry name" value="Acetyl-CoA synthetase-like"/>
    <property type="match status" value="2"/>
</dbReference>
<evidence type="ECO:0000256" key="5">
    <source>
        <dbReference type="ARBA" id="ARBA00023194"/>
    </source>
</evidence>
<evidence type="ECO:0000313" key="8">
    <source>
        <dbReference type="EMBL" id="MCP2163253.1"/>
    </source>
</evidence>
<dbReference type="FunFam" id="3.40.50.980:FF:000001">
    <property type="entry name" value="Non-ribosomal peptide synthetase"/>
    <property type="match status" value="1"/>
</dbReference>
<dbReference type="SMART" id="SM00823">
    <property type="entry name" value="PKS_PP"/>
    <property type="match status" value="2"/>
</dbReference>
<evidence type="ECO:0000256" key="4">
    <source>
        <dbReference type="ARBA" id="ARBA00022737"/>
    </source>
</evidence>
<dbReference type="RefSeq" id="WP_253765730.1">
    <property type="nucleotide sequence ID" value="NZ_JAMTCK010000001.1"/>
</dbReference>
<dbReference type="FunFam" id="3.40.50.12780:FF:000012">
    <property type="entry name" value="Non-ribosomal peptide synthetase"/>
    <property type="match status" value="2"/>
</dbReference>
<comment type="caution">
    <text evidence="8">The sequence shown here is derived from an EMBL/GenBank/DDBJ whole genome shotgun (WGS) entry which is preliminary data.</text>
</comment>
<dbReference type="FunFam" id="1.10.1200.10:FF:000016">
    <property type="entry name" value="Non-ribosomal peptide synthase"/>
    <property type="match status" value="1"/>
</dbReference>
<feature type="domain" description="Carrier" evidence="7">
    <location>
        <begin position="1003"/>
        <end position="1078"/>
    </location>
</feature>
<dbReference type="Gene3D" id="3.40.50.980">
    <property type="match status" value="4"/>
</dbReference>
<dbReference type="FunFam" id="3.30.559.10:FF:000012">
    <property type="entry name" value="Non-ribosomal peptide synthetase"/>
    <property type="match status" value="1"/>
</dbReference>
<dbReference type="PANTHER" id="PTHR45527">
    <property type="entry name" value="NONRIBOSOMAL PEPTIDE SYNTHETASE"/>
    <property type="match status" value="1"/>
</dbReference>
<dbReference type="Gene3D" id="3.30.300.30">
    <property type="match status" value="2"/>
</dbReference>
<evidence type="ECO:0000256" key="1">
    <source>
        <dbReference type="ARBA" id="ARBA00001957"/>
    </source>
</evidence>
<dbReference type="FunFam" id="2.30.38.10:FF:000001">
    <property type="entry name" value="Non-ribosomal peptide synthetase PvdI"/>
    <property type="match status" value="2"/>
</dbReference>
<organism evidence="8 9">
    <name type="scientific">Goodfellowiella coeruleoviolacea</name>
    <dbReference type="NCBI Taxonomy" id="334858"/>
    <lineage>
        <taxon>Bacteria</taxon>
        <taxon>Bacillati</taxon>
        <taxon>Actinomycetota</taxon>
        <taxon>Actinomycetes</taxon>
        <taxon>Pseudonocardiales</taxon>
        <taxon>Pseudonocardiaceae</taxon>
        <taxon>Goodfellowiella</taxon>
    </lineage>
</organism>
<dbReference type="GO" id="GO:0005829">
    <property type="term" value="C:cytosol"/>
    <property type="evidence" value="ECO:0007669"/>
    <property type="project" value="TreeGrafter"/>
</dbReference>
<dbReference type="GO" id="GO:0043041">
    <property type="term" value="P:amino acid activation for nonribosomal peptide biosynthetic process"/>
    <property type="evidence" value="ECO:0007669"/>
    <property type="project" value="TreeGrafter"/>
</dbReference>
<dbReference type="InterPro" id="IPR025110">
    <property type="entry name" value="AMP-bd_C"/>
</dbReference>
<feature type="region of interest" description="Disordered" evidence="6">
    <location>
        <begin position="598"/>
        <end position="618"/>
    </location>
</feature>
<dbReference type="NCBIfam" id="TIGR01720">
    <property type="entry name" value="NRPS-para261"/>
    <property type="match status" value="1"/>
</dbReference>
<feature type="domain" description="Carrier" evidence="7">
    <location>
        <begin position="2092"/>
        <end position="2166"/>
    </location>
</feature>
<dbReference type="SUPFAM" id="SSF47336">
    <property type="entry name" value="ACP-like"/>
    <property type="match status" value="2"/>
</dbReference>
<dbReference type="InterPro" id="IPR020845">
    <property type="entry name" value="AMP-binding_CS"/>
</dbReference>
<dbReference type="InterPro" id="IPR036736">
    <property type="entry name" value="ACP-like_sf"/>
</dbReference>